<comment type="caution">
    <text evidence="1">The sequence shown here is derived from an EMBL/GenBank/DDBJ whole genome shotgun (WGS) entry which is preliminary data.</text>
</comment>
<sequence>MTCEIRTKIWVDTLPVPDQNLYEQENTNDHNYNIDIPEVHVPIVNDRLELRGETLNENNNSNNRKIKMGVENVAYQYDSHEQNGNAKNKTVGNGDVKMFTDPRLPLSIPNEWSFSKFLPDNSTPNGFISAANFAPFK</sequence>
<accession>A0A8S4NMW8</accession>
<name>A0A8S4NMW8_OWEFU</name>
<keyword evidence="2" id="KW-1185">Reference proteome</keyword>
<organism evidence="1 2">
    <name type="scientific">Owenia fusiformis</name>
    <name type="common">Polychaete worm</name>
    <dbReference type="NCBI Taxonomy" id="6347"/>
    <lineage>
        <taxon>Eukaryota</taxon>
        <taxon>Metazoa</taxon>
        <taxon>Spiralia</taxon>
        <taxon>Lophotrochozoa</taxon>
        <taxon>Annelida</taxon>
        <taxon>Polychaeta</taxon>
        <taxon>Sedentaria</taxon>
        <taxon>Canalipalpata</taxon>
        <taxon>Sabellida</taxon>
        <taxon>Oweniida</taxon>
        <taxon>Oweniidae</taxon>
        <taxon>Owenia</taxon>
    </lineage>
</organism>
<gene>
    <name evidence="1" type="ORF">OFUS_LOCUS8534</name>
</gene>
<dbReference type="AlphaFoldDB" id="A0A8S4NMW8"/>
<feature type="non-terminal residue" evidence="1">
    <location>
        <position position="137"/>
    </location>
</feature>
<proteinExistence type="predicted"/>
<reference evidence="1" key="1">
    <citation type="submission" date="2022-03" db="EMBL/GenBank/DDBJ databases">
        <authorList>
            <person name="Martin C."/>
        </authorList>
    </citation>
    <scope>NUCLEOTIDE SEQUENCE</scope>
</reference>
<dbReference type="Proteomes" id="UP000749559">
    <property type="component" value="Unassembled WGS sequence"/>
</dbReference>
<evidence type="ECO:0000313" key="2">
    <source>
        <dbReference type="Proteomes" id="UP000749559"/>
    </source>
</evidence>
<evidence type="ECO:0000313" key="1">
    <source>
        <dbReference type="EMBL" id="CAH1782047.1"/>
    </source>
</evidence>
<dbReference type="EMBL" id="CAIIXF020000004">
    <property type="protein sequence ID" value="CAH1782047.1"/>
    <property type="molecule type" value="Genomic_DNA"/>
</dbReference>
<protein>
    <submittedName>
        <fullName evidence="1">Uncharacterized protein</fullName>
    </submittedName>
</protein>